<gene>
    <name evidence="2" type="ORF">KUTeg_002570</name>
</gene>
<keyword evidence="1" id="KW-0812">Transmembrane</keyword>
<protein>
    <submittedName>
        <fullName evidence="2">Uncharacterized protein</fullName>
    </submittedName>
</protein>
<keyword evidence="3" id="KW-1185">Reference proteome</keyword>
<name>A0ABQ9FZ65_TEGGR</name>
<proteinExistence type="predicted"/>
<evidence type="ECO:0000256" key="1">
    <source>
        <dbReference type="SAM" id="Phobius"/>
    </source>
</evidence>
<reference evidence="2 3" key="1">
    <citation type="submission" date="2022-12" db="EMBL/GenBank/DDBJ databases">
        <title>Chromosome-level genome of Tegillarca granosa.</title>
        <authorList>
            <person name="Kim J."/>
        </authorList>
    </citation>
    <scope>NUCLEOTIDE SEQUENCE [LARGE SCALE GENOMIC DNA]</scope>
    <source>
        <strain evidence="2">Teg-2019</strain>
        <tissue evidence="2">Adductor muscle</tissue>
    </source>
</reference>
<feature type="transmembrane region" description="Helical" evidence="1">
    <location>
        <begin position="115"/>
        <end position="134"/>
    </location>
</feature>
<keyword evidence="1" id="KW-1133">Transmembrane helix</keyword>
<dbReference type="Proteomes" id="UP001217089">
    <property type="component" value="Unassembled WGS sequence"/>
</dbReference>
<sequence>MPYNGYDINTLIWFKSSISGKAGYLSLCFLDIYIRKPSEFIQAFMQASVELQHTVANKTHCDVLIEIRMPTKGKYIAGKQVSRWDAESDNVDIEYKNLESHPKPSAFFDGRKGCALKILLLLVCFSVGLIFVYGRMRRYRYDVYDGLCEQTCFLNLYLNATSSTNDEDF</sequence>
<accession>A0ABQ9FZ65</accession>
<organism evidence="2 3">
    <name type="scientific">Tegillarca granosa</name>
    <name type="common">Malaysian cockle</name>
    <name type="synonym">Anadara granosa</name>
    <dbReference type="NCBI Taxonomy" id="220873"/>
    <lineage>
        <taxon>Eukaryota</taxon>
        <taxon>Metazoa</taxon>
        <taxon>Spiralia</taxon>
        <taxon>Lophotrochozoa</taxon>
        <taxon>Mollusca</taxon>
        <taxon>Bivalvia</taxon>
        <taxon>Autobranchia</taxon>
        <taxon>Pteriomorphia</taxon>
        <taxon>Arcoida</taxon>
        <taxon>Arcoidea</taxon>
        <taxon>Arcidae</taxon>
        <taxon>Tegillarca</taxon>
    </lineage>
</organism>
<evidence type="ECO:0000313" key="2">
    <source>
        <dbReference type="EMBL" id="KAJ8320983.1"/>
    </source>
</evidence>
<comment type="caution">
    <text evidence="2">The sequence shown here is derived from an EMBL/GenBank/DDBJ whole genome shotgun (WGS) entry which is preliminary data.</text>
</comment>
<keyword evidence="1" id="KW-0472">Membrane</keyword>
<dbReference type="EMBL" id="JARBDR010000141">
    <property type="protein sequence ID" value="KAJ8320983.1"/>
    <property type="molecule type" value="Genomic_DNA"/>
</dbReference>
<evidence type="ECO:0000313" key="3">
    <source>
        <dbReference type="Proteomes" id="UP001217089"/>
    </source>
</evidence>